<protein>
    <submittedName>
        <fullName evidence="4">Molecular chaperone DnaJ</fullName>
    </submittedName>
</protein>
<evidence type="ECO:0000256" key="3">
    <source>
        <dbReference type="SAM" id="MobiDB-lite"/>
    </source>
</evidence>
<reference evidence="4 5" key="1">
    <citation type="submission" date="2020-04" db="EMBL/GenBank/DDBJ databases">
        <title>Molecular characterization of pseudomonads from Agaricus bisporus reveal novel blotch 2 pathogens in Western Europe.</title>
        <authorList>
            <person name="Taparia T."/>
            <person name="Krijger M."/>
            <person name="Haynes E."/>
            <person name="Elpinstone J.G."/>
            <person name="Noble R."/>
            <person name="Van Der Wolf J."/>
        </authorList>
    </citation>
    <scope>NUCLEOTIDE SEQUENCE [LARGE SCALE GENOMIC DNA]</scope>
    <source>
        <strain evidence="4 5">G9001</strain>
    </source>
</reference>
<accession>A0A7Y7WMQ6</accession>
<dbReference type="AlphaFoldDB" id="A0A7Y7WMQ6"/>
<dbReference type="EMBL" id="JACAQA010000004">
    <property type="protein sequence ID" value="NWB84356.1"/>
    <property type="molecule type" value="Genomic_DNA"/>
</dbReference>
<evidence type="ECO:0000313" key="4">
    <source>
        <dbReference type="EMBL" id="NWB84356.1"/>
    </source>
</evidence>
<dbReference type="Gene3D" id="1.10.287.110">
    <property type="entry name" value="DnaJ domain"/>
    <property type="match status" value="1"/>
</dbReference>
<proteinExistence type="predicted"/>
<comment type="caution">
    <text evidence="4">The sequence shown here is derived from an EMBL/GenBank/DDBJ whole genome shotgun (WGS) entry which is preliminary data.</text>
</comment>
<keyword evidence="2" id="KW-0175">Coiled coil</keyword>
<dbReference type="RefSeq" id="WP_152741726.1">
    <property type="nucleotide sequence ID" value="NZ_JACAQA010000004.1"/>
</dbReference>
<dbReference type="Proteomes" id="UP000522864">
    <property type="component" value="Unassembled WGS sequence"/>
</dbReference>
<evidence type="ECO:0000256" key="2">
    <source>
        <dbReference type="SAM" id="Coils"/>
    </source>
</evidence>
<gene>
    <name evidence="4" type="ORF">HX830_05625</name>
</gene>
<feature type="region of interest" description="Disordered" evidence="3">
    <location>
        <begin position="1"/>
        <end position="22"/>
    </location>
</feature>
<feature type="coiled-coil region" evidence="2">
    <location>
        <begin position="265"/>
        <end position="292"/>
    </location>
</feature>
<evidence type="ECO:0000313" key="5">
    <source>
        <dbReference type="Proteomes" id="UP000522864"/>
    </source>
</evidence>
<keyword evidence="1" id="KW-0143">Chaperone</keyword>
<dbReference type="InterPro" id="IPR036869">
    <property type="entry name" value="J_dom_sf"/>
</dbReference>
<dbReference type="SUPFAM" id="SSF46565">
    <property type="entry name" value="Chaperone J-domain"/>
    <property type="match status" value="1"/>
</dbReference>
<feature type="compositionally biased region" description="Low complexity" evidence="3">
    <location>
        <begin position="171"/>
        <end position="187"/>
    </location>
</feature>
<feature type="region of interest" description="Disordered" evidence="3">
    <location>
        <begin position="166"/>
        <end position="200"/>
    </location>
</feature>
<name>A0A7Y7WMQ6_9PSED</name>
<evidence type="ECO:0000256" key="1">
    <source>
        <dbReference type="ARBA" id="ARBA00023186"/>
    </source>
</evidence>
<sequence length="372" mass="43356">MKNTSSALNIMPGSGPRKKLSAGQRKFNTLIKKIENQREVLQAWETAMPLYLERWNNDFKPLLDEFHQGNIELLHILDEASTRVKLSKTDRQTLSTEIRELASSSMDGENDEALKALYNKHSHGDFDEMSREEDEFLKQGLHEIFGIELGDDVDLRDEEAVAQKVQEHWQAEQAAQQQKPGKKSAQQLREEKTADEASQSVREVYRKLASALHPDREIDPTERERKTALMQRVNLAYAERNLLELLQLQLEIEQIDAANINALPSARLKHYNQVLTEQLNELELEVRAMEWAFKEQFSIEPYDNVTPKNMHRKYQIQFNRLLLDTQSLESLCEAIKDPKTLKAWLKEQRAYQMAREQDDDFFGDDLPDFLFR</sequence>
<organism evidence="4 5">
    <name type="scientific">Pseudomonas gingeri</name>
    <dbReference type="NCBI Taxonomy" id="117681"/>
    <lineage>
        <taxon>Bacteria</taxon>
        <taxon>Pseudomonadati</taxon>
        <taxon>Pseudomonadota</taxon>
        <taxon>Gammaproteobacteria</taxon>
        <taxon>Pseudomonadales</taxon>
        <taxon>Pseudomonadaceae</taxon>
        <taxon>Pseudomonas</taxon>
    </lineage>
</organism>